<dbReference type="Proteomes" id="UP000466607">
    <property type="component" value="Chromosome"/>
</dbReference>
<organism evidence="3 4">
    <name type="scientific">Mycolicibacterium litorale</name>
    <dbReference type="NCBI Taxonomy" id="758802"/>
    <lineage>
        <taxon>Bacteria</taxon>
        <taxon>Bacillati</taxon>
        <taxon>Actinomycetota</taxon>
        <taxon>Actinomycetes</taxon>
        <taxon>Mycobacteriales</taxon>
        <taxon>Mycobacteriaceae</taxon>
        <taxon>Mycolicibacterium</taxon>
    </lineage>
</organism>
<evidence type="ECO:0008006" key="5">
    <source>
        <dbReference type="Google" id="ProtNLM"/>
    </source>
</evidence>
<evidence type="ECO:0000313" key="3">
    <source>
        <dbReference type="EMBL" id="BBY16970.1"/>
    </source>
</evidence>
<accession>A0AAD1IKH1</accession>
<feature type="compositionally biased region" description="Basic and acidic residues" evidence="1">
    <location>
        <begin position="40"/>
        <end position="55"/>
    </location>
</feature>
<protein>
    <recommendedName>
        <fullName evidence="5">Heavy metal-binding domain-containing protein</fullName>
    </recommendedName>
</protein>
<evidence type="ECO:0000256" key="2">
    <source>
        <dbReference type="SAM" id="Phobius"/>
    </source>
</evidence>
<keyword evidence="4" id="KW-1185">Reference proteome</keyword>
<name>A0AAD1IKH1_9MYCO</name>
<keyword evidence="2" id="KW-0812">Transmembrane</keyword>
<keyword evidence="2" id="KW-0472">Membrane</keyword>
<evidence type="ECO:0000313" key="4">
    <source>
        <dbReference type="Proteomes" id="UP000466607"/>
    </source>
</evidence>
<proteinExistence type="predicted"/>
<sequence length="322" mass="33517">MRAPSKLGLYVLGLAAIFVVGFVGARAFIPTDASASWTKQAEEAQMDHGAQHHSDTTGSPSSVEMSGLSIERSGYQIRDVVAPGAIGQDGKLSFRLTGPGGAAVTEYDTAHDKDLHLIVVRSDGAEFRHVHPTYDGDGSWSLPWRWNAAGSYRLYADVVPSELGSNVTLTSTTSVAGDFVPRPLPPVSAVATVDGYTVTLDGSLGVGTSSTLTFTVTRAGQPVNTLEPYLAAYGHLVALRVGDLGYLHVHPMGEPGDGVTQPGPNIDFMAAAPTDGTYLLYLDFKVAGQVRTAEFTVTAAPAATPGDTTGGSPEHGHSGAGH</sequence>
<evidence type="ECO:0000256" key="1">
    <source>
        <dbReference type="SAM" id="MobiDB-lite"/>
    </source>
</evidence>
<dbReference type="EMBL" id="AP022586">
    <property type="protein sequence ID" value="BBY16970.1"/>
    <property type="molecule type" value="Genomic_DNA"/>
</dbReference>
<reference evidence="3 4" key="1">
    <citation type="journal article" date="2019" name="Emerg. Microbes Infect.">
        <title>Comprehensive subspecies identification of 175 nontuberculous mycobacteria species based on 7547 genomic profiles.</title>
        <authorList>
            <person name="Matsumoto Y."/>
            <person name="Kinjo T."/>
            <person name="Motooka D."/>
            <person name="Nabeya D."/>
            <person name="Jung N."/>
            <person name="Uechi K."/>
            <person name="Horii T."/>
            <person name="Iida T."/>
            <person name="Fujita J."/>
            <person name="Nakamura S."/>
        </authorList>
    </citation>
    <scope>NUCLEOTIDE SEQUENCE [LARGE SCALE GENOMIC DNA]</scope>
    <source>
        <strain evidence="3 4">JCM 17423</strain>
    </source>
</reference>
<gene>
    <name evidence="3" type="ORF">MLIT_25620</name>
</gene>
<dbReference type="RefSeq" id="WP_197906171.1">
    <property type="nucleotide sequence ID" value="NZ_AP022586.1"/>
</dbReference>
<dbReference type="AlphaFoldDB" id="A0AAD1IKH1"/>
<feature type="transmembrane region" description="Helical" evidence="2">
    <location>
        <begin position="7"/>
        <end position="29"/>
    </location>
</feature>
<keyword evidence="2" id="KW-1133">Transmembrane helix</keyword>
<feature type="compositionally biased region" description="Low complexity" evidence="1">
    <location>
        <begin position="301"/>
        <end position="312"/>
    </location>
</feature>
<feature type="region of interest" description="Disordered" evidence="1">
    <location>
        <begin position="301"/>
        <end position="322"/>
    </location>
</feature>
<feature type="region of interest" description="Disordered" evidence="1">
    <location>
        <begin position="39"/>
        <end position="65"/>
    </location>
</feature>